<dbReference type="Pfam" id="PF10741">
    <property type="entry name" value="T2SSM_b"/>
    <property type="match status" value="1"/>
</dbReference>
<dbReference type="InterPro" id="IPR014717">
    <property type="entry name" value="Transl_elong_EF1B/ribsomal_bS6"/>
</dbReference>
<sequence length="170" mass="18853">MLYSRLIVLEQFQRIGWPGLCGALLLLLALLLMLPLVLPGSRVVLPSQHDALVVAPVTDNGAQELERFHLALPGQQDAALVIQRIYDLAGHQSIALASGEYALASEPGSRLARYQIMLPVRGSYPQIRRFIHAILADIPALALEDVDLQRRQVNDSQLDGRIRMTLYLAR</sequence>
<feature type="transmembrane region" description="Helical" evidence="1">
    <location>
        <begin position="15"/>
        <end position="38"/>
    </location>
</feature>
<dbReference type="Proteomes" id="UP000243488">
    <property type="component" value="Chromosome"/>
</dbReference>
<keyword evidence="1" id="KW-0472">Membrane</keyword>
<accession>A0A1V0B6D5</accession>
<dbReference type="Gene3D" id="3.30.70.60">
    <property type="match status" value="1"/>
</dbReference>
<dbReference type="KEGG" id="ppha:BVH74_12460"/>
<keyword evidence="1" id="KW-1133">Transmembrane helix</keyword>
<protein>
    <recommendedName>
        <fullName evidence="4">Pilus assembly protein PilO</fullName>
    </recommendedName>
</protein>
<dbReference type="AlphaFoldDB" id="A0A1V0B6D5"/>
<gene>
    <name evidence="2" type="ORF">BVH74_12460</name>
</gene>
<organism evidence="2 3">
    <name type="scientific">Halopseudomonas phragmitis</name>
    <dbReference type="NCBI Taxonomy" id="1931241"/>
    <lineage>
        <taxon>Bacteria</taxon>
        <taxon>Pseudomonadati</taxon>
        <taxon>Pseudomonadota</taxon>
        <taxon>Gammaproteobacteria</taxon>
        <taxon>Pseudomonadales</taxon>
        <taxon>Pseudomonadaceae</taxon>
        <taxon>Halopseudomonas</taxon>
    </lineage>
</organism>
<reference evidence="2 3" key="1">
    <citation type="submission" date="2017-03" db="EMBL/GenBank/DDBJ databases">
        <title>Complete genome sequence of the novel DNRA strain Pseudomonas sp. S-6-2 isolated from Chinese polluted river sediment. Journal of Biotechnology.</title>
        <authorList>
            <person name="Li J."/>
            <person name="Xiang F."/>
            <person name="Wang L."/>
            <person name="Xi L."/>
            <person name="Liu J."/>
        </authorList>
    </citation>
    <scope>NUCLEOTIDE SEQUENCE [LARGE SCALE GENOMIC DNA]</scope>
    <source>
        <strain evidence="2 3">S-6-2</strain>
    </source>
</reference>
<evidence type="ECO:0000313" key="3">
    <source>
        <dbReference type="Proteomes" id="UP000243488"/>
    </source>
</evidence>
<evidence type="ECO:0000256" key="1">
    <source>
        <dbReference type="SAM" id="Phobius"/>
    </source>
</evidence>
<dbReference type="RefSeq" id="WP_080050381.1">
    <property type="nucleotide sequence ID" value="NZ_CP020100.1"/>
</dbReference>
<keyword evidence="3" id="KW-1185">Reference proteome</keyword>
<dbReference type="InterPro" id="IPR034756">
    <property type="entry name" value="T2SSM_b"/>
</dbReference>
<evidence type="ECO:0008006" key="4">
    <source>
        <dbReference type="Google" id="ProtNLM"/>
    </source>
</evidence>
<name>A0A1V0B6D5_9GAMM</name>
<keyword evidence="1" id="KW-0812">Transmembrane</keyword>
<proteinExistence type="predicted"/>
<dbReference type="STRING" id="1931241.BVH74_12460"/>
<evidence type="ECO:0000313" key="2">
    <source>
        <dbReference type="EMBL" id="AQZ95513.1"/>
    </source>
</evidence>
<dbReference type="EMBL" id="CP020100">
    <property type="protein sequence ID" value="AQZ95513.1"/>
    <property type="molecule type" value="Genomic_DNA"/>
</dbReference>